<keyword evidence="4 5" id="KW-0472">Membrane</keyword>
<evidence type="ECO:0000313" key="7">
    <source>
        <dbReference type="Proteomes" id="UP000683497"/>
    </source>
</evidence>
<evidence type="ECO:0000256" key="1">
    <source>
        <dbReference type="ARBA" id="ARBA00022475"/>
    </source>
</evidence>
<evidence type="ECO:0000256" key="4">
    <source>
        <dbReference type="ARBA" id="ARBA00023136"/>
    </source>
</evidence>
<evidence type="ECO:0000256" key="2">
    <source>
        <dbReference type="ARBA" id="ARBA00022692"/>
    </source>
</evidence>
<keyword evidence="7" id="KW-1185">Reference proteome</keyword>
<keyword evidence="1" id="KW-1003">Cell membrane</keyword>
<reference evidence="6 7" key="1">
    <citation type="submission" date="2021-06" db="EMBL/GenBank/DDBJ databases">
        <title>Leclercia pneumoniae sp. nov.</title>
        <authorList>
            <person name="Hoenemann M."/>
            <person name="Viehweger A."/>
            <person name="Dietze N."/>
        </authorList>
    </citation>
    <scope>NUCLEOTIDE SEQUENCE [LARGE SCALE GENOMIC DNA]</scope>
    <source>
        <strain evidence="7">49125</strain>
    </source>
</reference>
<dbReference type="Pfam" id="PF07869">
    <property type="entry name" value="DUF1656"/>
    <property type="match status" value="1"/>
</dbReference>
<feature type="transmembrane region" description="Helical" evidence="5">
    <location>
        <begin position="72"/>
        <end position="88"/>
    </location>
</feature>
<keyword evidence="3 5" id="KW-1133">Transmembrane helix</keyword>
<organism evidence="6 7">
    <name type="scientific">Leclercia pneumoniae</name>
    <dbReference type="NCBI Taxonomy" id="2815358"/>
    <lineage>
        <taxon>Bacteria</taxon>
        <taxon>Pseudomonadati</taxon>
        <taxon>Pseudomonadota</taxon>
        <taxon>Gammaproteobacteria</taxon>
        <taxon>Enterobacterales</taxon>
        <taxon>Enterobacteriaceae</taxon>
        <taxon>Leclercia</taxon>
    </lineage>
</organism>
<accession>A0ABX8JS62</accession>
<sequence length="89" mass="10211">MANFQLQRNELVKITSLAAGLPLQDLIVGASIYFPPLFKAVIPGFFLWLLVHRLLRDWIYAGEIWHPMLMDLSLFVLCVCLALVILTLW</sequence>
<gene>
    <name evidence="6" type="ORF">KQ929_11195</name>
</gene>
<name>A0ABX8JS62_9ENTR</name>
<keyword evidence="2 5" id="KW-0812">Transmembrane</keyword>
<feature type="transmembrane region" description="Helical" evidence="5">
    <location>
        <begin position="32"/>
        <end position="51"/>
    </location>
</feature>
<protein>
    <submittedName>
        <fullName evidence="6">DUF1656 domain-containing protein</fullName>
    </submittedName>
</protein>
<dbReference type="Proteomes" id="UP000683497">
    <property type="component" value="Chromosome"/>
</dbReference>
<evidence type="ECO:0000313" key="6">
    <source>
        <dbReference type="EMBL" id="QWW77853.1"/>
    </source>
</evidence>
<dbReference type="EMBL" id="CP076838">
    <property type="protein sequence ID" value="QWW77853.1"/>
    <property type="molecule type" value="Genomic_DNA"/>
</dbReference>
<evidence type="ECO:0000256" key="5">
    <source>
        <dbReference type="SAM" id="Phobius"/>
    </source>
</evidence>
<proteinExistence type="predicted"/>
<evidence type="ECO:0000256" key="3">
    <source>
        <dbReference type="ARBA" id="ARBA00022989"/>
    </source>
</evidence>
<dbReference type="InterPro" id="IPR012451">
    <property type="entry name" value="DUF1656"/>
</dbReference>